<accession>A0AAN7MUM4</accession>
<sequence>MVLGLCQAIELAVCLIFLFKAEQPQLSQPVLIGEVFQPPDHFCGPPLDPLQQVHVFPVLRAPELDAVLQVGSHQSAAEGQNHLPRPAGYISFDAAQDMAGFLGCERTLLARVQLFTHQYPQVLLCRAALNPFIPQPVLILGVALTQVQDLALGLVEPHEVHVGRLLELVQVPLDGIPSLRVQETLTNEPLFPTPVVFHGVAVAQVQDLALGLVEPHTIGLSPSIQPVQVPLQSLPTLKQINTPTQLGVVCKLTEGAPDPLIHIVDKDIKSRLLPDNPIPRRVTGYLDAEQPQLSQSVPTGEVLQPSDHFCGPPLDPLQQVHVFPVLRAPELDAGLQVGSHQSGVEGQNHLPRPAGYISFDAAQDMAGFLGCEHTLLARVQLFTHQYPQVLLCRASRNPFIPQPVLILGVALTQVQDLALGLVEPHEVRTGPLLELVQVPLDGIPSLRRVNCTTQLGVVCKFAEGALDPTVYVIDEDAPMSLFNSMLSKIW</sequence>
<gene>
    <name evidence="2" type="ORF">QYF61_016854</name>
</gene>
<reference evidence="2 3" key="1">
    <citation type="journal article" date="2023" name="J. Hered.">
        <title>Chromosome-level genome of the wood stork (Mycteria americana) provides insight into avian chromosome evolution.</title>
        <authorList>
            <person name="Flamio R. Jr."/>
            <person name="Ramstad K.M."/>
        </authorList>
    </citation>
    <scope>NUCLEOTIDE SEQUENCE [LARGE SCALE GENOMIC DNA]</scope>
    <source>
        <strain evidence="2">JAX WOST 10</strain>
    </source>
</reference>
<keyword evidence="3" id="KW-1185">Reference proteome</keyword>
<comment type="caution">
    <text evidence="2">The sequence shown here is derived from an EMBL/GenBank/DDBJ whole genome shotgun (WGS) entry which is preliminary data.</text>
</comment>
<evidence type="ECO:0000256" key="1">
    <source>
        <dbReference type="SAM" id="SignalP"/>
    </source>
</evidence>
<dbReference type="AlphaFoldDB" id="A0AAN7MUM4"/>
<organism evidence="2 3">
    <name type="scientific">Mycteria americana</name>
    <name type="common">Wood stork</name>
    <dbReference type="NCBI Taxonomy" id="33587"/>
    <lineage>
        <taxon>Eukaryota</taxon>
        <taxon>Metazoa</taxon>
        <taxon>Chordata</taxon>
        <taxon>Craniata</taxon>
        <taxon>Vertebrata</taxon>
        <taxon>Euteleostomi</taxon>
        <taxon>Archelosauria</taxon>
        <taxon>Archosauria</taxon>
        <taxon>Dinosauria</taxon>
        <taxon>Saurischia</taxon>
        <taxon>Theropoda</taxon>
        <taxon>Coelurosauria</taxon>
        <taxon>Aves</taxon>
        <taxon>Neognathae</taxon>
        <taxon>Neoaves</taxon>
        <taxon>Aequornithes</taxon>
        <taxon>Ciconiiformes</taxon>
        <taxon>Ciconiidae</taxon>
        <taxon>Mycteria</taxon>
    </lineage>
</organism>
<evidence type="ECO:0000313" key="3">
    <source>
        <dbReference type="Proteomes" id="UP001333110"/>
    </source>
</evidence>
<dbReference type="Proteomes" id="UP001333110">
    <property type="component" value="Unassembled WGS sequence"/>
</dbReference>
<name>A0AAN7MUM4_MYCAM</name>
<dbReference type="EMBL" id="JAUNZN010000009">
    <property type="protein sequence ID" value="KAK4816418.1"/>
    <property type="molecule type" value="Genomic_DNA"/>
</dbReference>
<feature type="chain" id="PRO_5042966392" evidence="1">
    <location>
        <begin position="22"/>
        <end position="490"/>
    </location>
</feature>
<proteinExistence type="predicted"/>
<protein>
    <submittedName>
        <fullName evidence="2">Uncharacterized protein</fullName>
    </submittedName>
</protein>
<keyword evidence="1" id="KW-0732">Signal</keyword>
<feature type="signal peptide" evidence="1">
    <location>
        <begin position="1"/>
        <end position="21"/>
    </location>
</feature>
<evidence type="ECO:0000313" key="2">
    <source>
        <dbReference type="EMBL" id="KAK4816418.1"/>
    </source>
</evidence>